<accession>J9GPP3</accession>
<evidence type="ECO:0000313" key="1">
    <source>
        <dbReference type="EMBL" id="EJX09704.1"/>
    </source>
</evidence>
<dbReference type="InterPro" id="IPR007298">
    <property type="entry name" value="Cu-R_lipoprotein_NlpE"/>
</dbReference>
<dbReference type="Gene3D" id="2.40.128.640">
    <property type="match status" value="1"/>
</dbReference>
<reference evidence="1" key="1">
    <citation type="journal article" date="2012" name="PLoS ONE">
        <title>Gene sets for utilization of primary and secondary nutrition supplies in the distal gut of endangered iberian lynx.</title>
        <authorList>
            <person name="Alcaide M."/>
            <person name="Messina E."/>
            <person name="Richter M."/>
            <person name="Bargiela R."/>
            <person name="Peplies J."/>
            <person name="Huws S.A."/>
            <person name="Newbold C.J."/>
            <person name="Golyshin P.N."/>
            <person name="Simon M.A."/>
            <person name="Lopez G."/>
            <person name="Yakimov M.M."/>
            <person name="Ferrer M."/>
        </authorList>
    </citation>
    <scope>NUCLEOTIDE SEQUENCE</scope>
</reference>
<proteinExistence type="predicted"/>
<dbReference type="EMBL" id="AMCI01000330">
    <property type="protein sequence ID" value="EJX09704.1"/>
    <property type="molecule type" value="Genomic_DNA"/>
</dbReference>
<dbReference type="Pfam" id="PF04170">
    <property type="entry name" value="NlpE"/>
    <property type="match status" value="1"/>
</dbReference>
<gene>
    <name evidence="1" type="ORF">EVA_02151</name>
</gene>
<comment type="caution">
    <text evidence="1">The sequence shown here is derived from an EMBL/GenBank/DDBJ whole genome shotgun (WGS) entry which is preliminary data.</text>
</comment>
<keyword evidence="1" id="KW-0449">Lipoprotein</keyword>
<organism evidence="1">
    <name type="scientific">gut metagenome</name>
    <dbReference type="NCBI Taxonomy" id="749906"/>
    <lineage>
        <taxon>unclassified sequences</taxon>
        <taxon>metagenomes</taxon>
        <taxon>organismal metagenomes</taxon>
    </lineage>
</organism>
<name>J9GPP3_9ZZZZ</name>
<sequence>MYLGAKDGVFETSGVYHMPNATLIELVTPSSGEKTYYKVLSEGLMLSDESGTVNQGELAAYYILKKK</sequence>
<dbReference type="AlphaFoldDB" id="J9GPP3"/>
<protein>
    <submittedName>
        <fullName evidence="1">Lipoprotein</fullName>
    </submittedName>
</protein>